<comment type="similarity">
    <text evidence="4">Belongs to the CASC3 family.</text>
</comment>
<evidence type="ECO:0000256" key="11">
    <source>
        <dbReference type="ARBA" id="ARBA00023161"/>
    </source>
</evidence>
<organism evidence="16 17">
    <name type="scientific">Takifugu rubripes</name>
    <name type="common">Japanese pufferfish</name>
    <name type="synonym">Fugu rubripes</name>
    <dbReference type="NCBI Taxonomy" id="31033"/>
    <lineage>
        <taxon>Eukaryota</taxon>
        <taxon>Metazoa</taxon>
        <taxon>Chordata</taxon>
        <taxon>Craniata</taxon>
        <taxon>Vertebrata</taxon>
        <taxon>Euteleostomi</taxon>
        <taxon>Actinopterygii</taxon>
        <taxon>Neopterygii</taxon>
        <taxon>Teleostei</taxon>
        <taxon>Neoteleostei</taxon>
        <taxon>Acanthomorphata</taxon>
        <taxon>Eupercaria</taxon>
        <taxon>Tetraodontiformes</taxon>
        <taxon>Tetradontoidea</taxon>
        <taxon>Tetraodontidae</taxon>
        <taxon>Takifugu</taxon>
    </lineage>
</organism>
<dbReference type="GO" id="GO:0035145">
    <property type="term" value="C:exon-exon junction complex"/>
    <property type="evidence" value="ECO:0007669"/>
    <property type="project" value="InterPro"/>
</dbReference>
<keyword evidence="6" id="KW-0963">Cytoplasm</keyword>
<reference evidence="16" key="3">
    <citation type="submission" date="2025-09" db="UniProtKB">
        <authorList>
            <consortium name="Ensembl"/>
        </authorList>
    </citation>
    <scope>IDENTIFICATION</scope>
</reference>
<feature type="region of interest" description="Disordered" evidence="14">
    <location>
        <begin position="1"/>
        <end position="144"/>
    </location>
</feature>
<dbReference type="InterPro" id="IPR018545">
    <property type="entry name" value="Btz_dom"/>
</dbReference>
<dbReference type="GO" id="GO:0006417">
    <property type="term" value="P:regulation of translation"/>
    <property type="evidence" value="ECO:0007669"/>
    <property type="project" value="UniProtKB-KW"/>
</dbReference>
<dbReference type="Pfam" id="PF09405">
    <property type="entry name" value="Btz"/>
    <property type="match status" value="1"/>
</dbReference>
<evidence type="ECO:0000256" key="3">
    <source>
        <dbReference type="ARBA" id="ARBA00006481"/>
    </source>
</evidence>
<keyword evidence="12" id="KW-0508">mRNA splicing</keyword>
<feature type="region of interest" description="Disordered" evidence="14">
    <location>
        <begin position="585"/>
        <end position="610"/>
    </location>
</feature>
<proteinExistence type="inferred from homology"/>
<evidence type="ECO:0000256" key="5">
    <source>
        <dbReference type="ARBA" id="ARBA00022448"/>
    </source>
</evidence>
<evidence type="ECO:0000256" key="12">
    <source>
        <dbReference type="ARBA" id="ARBA00023187"/>
    </source>
</evidence>
<dbReference type="Pfam" id="PF15440">
    <property type="entry name" value="THRAP3_BCLAF1"/>
    <property type="match status" value="2"/>
</dbReference>
<evidence type="ECO:0000313" key="16">
    <source>
        <dbReference type="Ensembl" id="ENSTRUP00000065770.1"/>
    </source>
</evidence>
<feature type="compositionally biased region" description="Basic and acidic residues" evidence="14">
    <location>
        <begin position="60"/>
        <end position="70"/>
    </location>
</feature>
<dbReference type="GO" id="GO:0003677">
    <property type="term" value="F:DNA binding"/>
    <property type="evidence" value="ECO:0007669"/>
    <property type="project" value="TreeGrafter"/>
</dbReference>
<keyword evidence="17" id="KW-1185">Reference proteome</keyword>
<dbReference type="GO" id="GO:0005737">
    <property type="term" value="C:cytoplasm"/>
    <property type="evidence" value="ECO:0007669"/>
    <property type="project" value="UniProtKB-SubCell"/>
</dbReference>
<evidence type="ECO:0000256" key="1">
    <source>
        <dbReference type="ARBA" id="ARBA00004123"/>
    </source>
</evidence>
<evidence type="ECO:0000256" key="10">
    <source>
        <dbReference type="ARBA" id="ARBA00022884"/>
    </source>
</evidence>
<dbReference type="GO" id="GO:0003712">
    <property type="term" value="F:transcription coregulator activity"/>
    <property type="evidence" value="ECO:0007669"/>
    <property type="project" value="TreeGrafter"/>
</dbReference>
<evidence type="ECO:0000313" key="17">
    <source>
        <dbReference type="Proteomes" id="UP000005226"/>
    </source>
</evidence>
<dbReference type="GeneTree" id="ENSGT00950000183163"/>
<evidence type="ECO:0000259" key="15">
    <source>
        <dbReference type="Pfam" id="PF09405"/>
    </source>
</evidence>
<protein>
    <submittedName>
        <fullName evidence="16">Thyroid hormone receptor associated protein 3</fullName>
    </submittedName>
</protein>
<dbReference type="PANTHER" id="PTHR15268">
    <property type="entry name" value="THRAP3/BCLAF1"/>
    <property type="match status" value="1"/>
</dbReference>
<evidence type="ECO:0000256" key="6">
    <source>
        <dbReference type="ARBA" id="ARBA00022490"/>
    </source>
</evidence>
<feature type="compositionally biased region" description="Basic and acidic residues" evidence="14">
    <location>
        <begin position="489"/>
        <end position="502"/>
    </location>
</feature>
<feature type="compositionally biased region" description="Low complexity" evidence="14">
    <location>
        <begin position="41"/>
        <end position="51"/>
    </location>
</feature>
<reference evidence="16" key="2">
    <citation type="submission" date="2025-08" db="UniProtKB">
        <authorList>
            <consortium name="Ensembl"/>
        </authorList>
    </citation>
    <scope>IDENTIFICATION</scope>
</reference>
<keyword evidence="9" id="KW-0810">Translation regulation</keyword>
<evidence type="ECO:0000256" key="13">
    <source>
        <dbReference type="ARBA" id="ARBA00023242"/>
    </source>
</evidence>
<dbReference type="GO" id="GO:0016592">
    <property type="term" value="C:mediator complex"/>
    <property type="evidence" value="ECO:0007669"/>
    <property type="project" value="TreeGrafter"/>
</dbReference>
<keyword evidence="8" id="KW-0509">mRNA transport</keyword>
<accession>A0A674MWM7</accession>
<keyword evidence="13" id="KW-0539">Nucleus</keyword>
<gene>
    <name evidence="16" type="primary">thrap3a</name>
</gene>
<feature type="compositionally biased region" description="Low complexity" evidence="14">
    <location>
        <begin position="9"/>
        <end position="24"/>
    </location>
</feature>
<feature type="compositionally biased region" description="Polar residues" evidence="14">
    <location>
        <begin position="585"/>
        <end position="596"/>
    </location>
</feature>
<dbReference type="GO" id="GO:0003729">
    <property type="term" value="F:mRNA binding"/>
    <property type="evidence" value="ECO:0007669"/>
    <property type="project" value="InterPro"/>
</dbReference>
<feature type="compositionally biased region" description="Low complexity" evidence="14">
    <location>
        <begin position="71"/>
        <end position="91"/>
    </location>
</feature>
<dbReference type="GO" id="GO:0006397">
    <property type="term" value="P:mRNA processing"/>
    <property type="evidence" value="ECO:0007669"/>
    <property type="project" value="UniProtKB-KW"/>
</dbReference>
<comment type="similarity">
    <text evidence="3">Belongs to the BCLAF1/THRAP3 family.</text>
</comment>
<name>A0A674MWM7_TAKRU</name>
<feature type="compositionally biased region" description="Polar residues" evidence="14">
    <location>
        <begin position="112"/>
        <end position="121"/>
    </location>
</feature>
<dbReference type="InterPro" id="IPR029199">
    <property type="entry name" value="THRAP3_BCLAF1"/>
</dbReference>
<dbReference type="AlphaFoldDB" id="A0A674MWM7"/>
<evidence type="ECO:0000256" key="9">
    <source>
        <dbReference type="ARBA" id="ARBA00022845"/>
    </source>
</evidence>
<feature type="compositionally biased region" description="Basic and acidic residues" evidence="14">
    <location>
        <begin position="628"/>
        <end position="641"/>
    </location>
</feature>
<feature type="compositionally biased region" description="Basic and acidic residues" evidence="14">
    <location>
        <begin position="521"/>
        <end position="535"/>
    </location>
</feature>
<feature type="compositionally biased region" description="Polar residues" evidence="14">
    <location>
        <begin position="131"/>
        <end position="144"/>
    </location>
</feature>
<reference evidence="16 17" key="1">
    <citation type="journal article" date="2011" name="Genome Biol. Evol.">
        <title>Integration of the genetic map and genome assembly of fugu facilitates insights into distinct features of genome evolution in teleosts and mammals.</title>
        <authorList>
            <person name="Kai W."/>
            <person name="Kikuchi K."/>
            <person name="Tohari S."/>
            <person name="Chew A.K."/>
            <person name="Tay A."/>
            <person name="Fujiwara A."/>
            <person name="Hosoya S."/>
            <person name="Suetake H."/>
            <person name="Naruse K."/>
            <person name="Brenner S."/>
            <person name="Suzuki Y."/>
            <person name="Venkatesh B."/>
        </authorList>
    </citation>
    <scope>NUCLEOTIDE SEQUENCE [LARGE SCALE GENOMIC DNA]</scope>
</reference>
<keyword evidence="10" id="KW-0694">RNA-binding</keyword>
<dbReference type="GO" id="GO:0008380">
    <property type="term" value="P:RNA splicing"/>
    <property type="evidence" value="ECO:0007669"/>
    <property type="project" value="UniProtKB-KW"/>
</dbReference>
<feature type="domain" description="Btz" evidence="15">
    <location>
        <begin position="589"/>
        <end position="689"/>
    </location>
</feature>
<feature type="compositionally biased region" description="Low complexity" evidence="14">
    <location>
        <begin position="509"/>
        <end position="520"/>
    </location>
</feature>
<dbReference type="GO" id="GO:0000184">
    <property type="term" value="P:nuclear-transcribed mRNA catabolic process, nonsense-mediated decay"/>
    <property type="evidence" value="ECO:0007669"/>
    <property type="project" value="UniProtKB-KW"/>
</dbReference>
<feature type="compositionally biased region" description="Basic and acidic residues" evidence="14">
    <location>
        <begin position="671"/>
        <end position="696"/>
    </location>
</feature>
<keyword evidence="7" id="KW-0507">mRNA processing</keyword>
<keyword evidence="11" id="KW-0866">Nonsense-mediated mRNA decay</keyword>
<evidence type="ECO:0000256" key="7">
    <source>
        <dbReference type="ARBA" id="ARBA00022664"/>
    </source>
</evidence>
<evidence type="ECO:0000256" key="8">
    <source>
        <dbReference type="ARBA" id="ARBA00022816"/>
    </source>
</evidence>
<dbReference type="Proteomes" id="UP000005226">
    <property type="component" value="Chromosome 7"/>
</dbReference>
<keyword evidence="5" id="KW-0813">Transport</keyword>
<dbReference type="Ensembl" id="ENSTRUT00000071445.1">
    <property type="protein sequence ID" value="ENSTRUP00000065770.1"/>
    <property type="gene ID" value="ENSTRUG00000010702.3"/>
</dbReference>
<feature type="region of interest" description="Disordered" evidence="14">
    <location>
        <begin position="489"/>
        <end position="546"/>
    </location>
</feature>
<dbReference type="PANTHER" id="PTHR15268:SF16">
    <property type="entry name" value="THYROID HORMONE RECEPTOR-ASSOCIATED PROTEIN 3"/>
    <property type="match status" value="1"/>
</dbReference>
<sequence>RGYIRGGRRPFNFRGRGRGFFPRGHYQRGGGGYNNHNFRPNWKNYKQNPQKKQQHSSRSPPRDASHHSDRSPTPLSRHSRHSSSSSHNSSPKFRQNCLPISQNSKDVKEKSSGQNQMSPLASSAAGAGQNAPHNAASNTPTKMTNAISNGGPSCEAACSSFATKKASQECLNSVLSSFFSNEDYLEGDKNAISIAFGKFLEEQNKKAKALENGNDTETKEVNMEQEKVNGKPSTIVSDSAPEQYNRAADGSFSMKSILKASPFLSPDGEDSEEPRFFHNDDFSKVKSQAARSARDLFSKRPYVAYSQAANSDAMTEDLYLSQKQEKMAGLAAALREREAVGKFDGMSADVDLKARKMAPSSSILSPSPRRRNLERELFTIKTEDSPFSFPRTSEAKINERQLSQCLVQSSRKDQEFRAIFQHIPNAQLQRCPSELFAQHIVAICGDTLGDRRAAEKEIMKPRKSPEIHRRIDVSPRAFKKHSQLFEAVKSSEDDPYKVTERSAKRRSRSSSSSSSSSSSESQRDELPFERNKEKSLNPGRAGEIESPGSVAIMRPQGGFVSSANSFLVDLEQQVRIRGRGWNRGSFQGNASHSNNLAAHPNKDEWDPEFTPKSRKYYLHDDRDGEVDLKCTENRGRGDSSRGRARFIIRKATSGPSANSPKWAHKKFGINVEDRAERERETQQDHRNERESAGERS</sequence>
<dbReference type="GO" id="GO:0051028">
    <property type="term" value="P:mRNA transport"/>
    <property type="evidence" value="ECO:0007669"/>
    <property type="project" value="UniProtKB-KW"/>
</dbReference>
<comment type="subcellular location">
    <subcellularLocation>
        <location evidence="2">Cytoplasm</location>
    </subcellularLocation>
    <subcellularLocation>
        <location evidence="1">Nucleus</location>
    </subcellularLocation>
</comment>
<evidence type="ECO:0000256" key="14">
    <source>
        <dbReference type="SAM" id="MobiDB-lite"/>
    </source>
</evidence>
<feature type="region of interest" description="Disordered" evidence="14">
    <location>
        <begin position="628"/>
        <end position="696"/>
    </location>
</feature>
<evidence type="ECO:0000256" key="2">
    <source>
        <dbReference type="ARBA" id="ARBA00004496"/>
    </source>
</evidence>
<dbReference type="GO" id="GO:0045944">
    <property type="term" value="P:positive regulation of transcription by RNA polymerase II"/>
    <property type="evidence" value="ECO:0007669"/>
    <property type="project" value="TreeGrafter"/>
</dbReference>
<evidence type="ECO:0000256" key="4">
    <source>
        <dbReference type="ARBA" id="ARBA00009548"/>
    </source>
</evidence>